<evidence type="ECO:0000313" key="2">
    <source>
        <dbReference type="EMBL" id="TFE27519.1"/>
    </source>
</evidence>
<dbReference type="InterPro" id="IPR036505">
    <property type="entry name" value="Amidase/PGRP_sf"/>
</dbReference>
<feature type="domain" description="N-acetylmuramoyl-L-alanine amidase" evidence="1">
    <location>
        <begin position="28"/>
        <end position="164"/>
    </location>
</feature>
<dbReference type="EMBL" id="SOMN01000009">
    <property type="protein sequence ID" value="TFE27519.1"/>
    <property type="molecule type" value="Genomic_DNA"/>
</dbReference>
<reference evidence="2 3" key="1">
    <citation type="submission" date="2019-03" db="EMBL/GenBank/DDBJ databases">
        <title>Cohnella endophytica sp. nov., a novel endophytic bacterium isolated from bark of Sonneratia apetala.</title>
        <authorList>
            <person name="Tuo L."/>
        </authorList>
    </citation>
    <scope>NUCLEOTIDE SEQUENCE [LARGE SCALE GENOMIC DNA]</scope>
    <source>
        <strain evidence="2 3">CCTCC AB 208254</strain>
    </source>
</reference>
<accession>A0A4Y8M3V7</accession>
<name>A0A4Y8M3V7_9BACL</name>
<dbReference type="GO" id="GO:0008745">
    <property type="term" value="F:N-acetylmuramoyl-L-alanine amidase activity"/>
    <property type="evidence" value="ECO:0007669"/>
    <property type="project" value="InterPro"/>
</dbReference>
<dbReference type="AlphaFoldDB" id="A0A4Y8M3V7"/>
<comment type="caution">
    <text evidence="2">The sequence shown here is derived from an EMBL/GenBank/DDBJ whole genome shotgun (WGS) entry which is preliminary data.</text>
</comment>
<dbReference type="RefSeq" id="WP_135151928.1">
    <property type="nucleotide sequence ID" value="NZ_SOMN01000009.1"/>
</dbReference>
<gene>
    <name evidence="2" type="ORF">E2980_09380</name>
</gene>
<dbReference type="CDD" id="cd06583">
    <property type="entry name" value="PGRP"/>
    <property type="match status" value="1"/>
</dbReference>
<evidence type="ECO:0000313" key="3">
    <source>
        <dbReference type="Proteomes" id="UP000297900"/>
    </source>
</evidence>
<organism evidence="2 3">
    <name type="scientific">Cohnella luojiensis</name>
    <dbReference type="NCBI Taxonomy" id="652876"/>
    <lineage>
        <taxon>Bacteria</taxon>
        <taxon>Bacillati</taxon>
        <taxon>Bacillota</taxon>
        <taxon>Bacilli</taxon>
        <taxon>Bacillales</taxon>
        <taxon>Paenibacillaceae</taxon>
        <taxon>Cohnella</taxon>
    </lineage>
</organism>
<dbReference type="OrthoDB" id="9794294at2"/>
<evidence type="ECO:0000259" key="1">
    <source>
        <dbReference type="Pfam" id="PF01510"/>
    </source>
</evidence>
<proteinExistence type="predicted"/>
<dbReference type="SUPFAM" id="SSF55846">
    <property type="entry name" value="N-acetylmuramoyl-L-alanine amidase-like"/>
    <property type="match status" value="1"/>
</dbReference>
<keyword evidence="3" id="KW-1185">Reference proteome</keyword>
<dbReference type="Proteomes" id="UP000297900">
    <property type="component" value="Unassembled WGS sequence"/>
</dbReference>
<sequence>MGGKRKFRRYTLQEFLVVLDQSVKKVRFNGIHVHATWRPTIQDYREAKDKESLIQAMWRFHTGTRKFTDIAQHVTIDPDGYIWEGRSLLTSPASTYDHNDSDNDGVHPFMFEMIGNFDRGAEVLTGAQLETTLGLCRGIMTRWKLGLPDIRFHREMQSGKTCPGSGIDKAKFLAQLAKPKPTTLTVEQVNSIINEYLKPAWSDAKSQEQKDEIHRLANELRKAAGIRIE</sequence>
<dbReference type="InterPro" id="IPR002502">
    <property type="entry name" value="Amidase_domain"/>
</dbReference>
<protein>
    <submittedName>
        <fullName evidence="2">N-acetylmuramoyl-L-alanine amidase</fullName>
    </submittedName>
</protein>
<dbReference type="GO" id="GO:0009253">
    <property type="term" value="P:peptidoglycan catabolic process"/>
    <property type="evidence" value="ECO:0007669"/>
    <property type="project" value="InterPro"/>
</dbReference>
<dbReference type="Gene3D" id="3.40.80.10">
    <property type="entry name" value="Peptidoglycan recognition protein-like"/>
    <property type="match status" value="1"/>
</dbReference>
<dbReference type="Pfam" id="PF01510">
    <property type="entry name" value="Amidase_2"/>
    <property type="match status" value="1"/>
</dbReference>